<organism evidence="9 10">
    <name type="scientific">Cyanomargarita calcarea GSE-NOS-MK-12-04C</name>
    <dbReference type="NCBI Taxonomy" id="2839659"/>
    <lineage>
        <taxon>Bacteria</taxon>
        <taxon>Bacillati</taxon>
        <taxon>Cyanobacteriota</taxon>
        <taxon>Cyanophyceae</taxon>
        <taxon>Nostocales</taxon>
        <taxon>Cyanomargaritaceae</taxon>
        <taxon>Cyanomargarita</taxon>
    </lineage>
</organism>
<keyword evidence="4 6" id="KW-1133">Transmembrane helix</keyword>
<evidence type="ECO:0000256" key="4">
    <source>
        <dbReference type="ARBA" id="ARBA00022989"/>
    </source>
</evidence>
<dbReference type="Pfam" id="PF00498">
    <property type="entry name" value="FHA"/>
    <property type="match status" value="1"/>
</dbReference>
<dbReference type="PANTHER" id="PTHR43124">
    <property type="entry name" value="PURINE EFFLUX PUMP PBUE"/>
    <property type="match status" value="1"/>
</dbReference>
<dbReference type="PROSITE" id="PS50850">
    <property type="entry name" value="MFS"/>
    <property type="match status" value="1"/>
</dbReference>
<dbReference type="SMART" id="SM00240">
    <property type="entry name" value="FHA"/>
    <property type="match status" value="1"/>
</dbReference>
<feature type="domain" description="FHA" evidence="7">
    <location>
        <begin position="457"/>
        <end position="513"/>
    </location>
</feature>
<evidence type="ECO:0000256" key="3">
    <source>
        <dbReference type="ARBA" id="ARBA00022692"/>
    </source>
</evidence>
<keyword evidence="2" id="KW-1003">Cell membrane</keyword>
<evidence type="ECO:0000259" key="7">
    <source>
        <dbReference type="PROSITE" id="PS50006"/>
    </source>
</evidence>
<dbReference type="Proteomes" id="UP000729701">
    <property type="component" value="Unassembled WGS sequence"/>
</dbReference>
<dbReference type="InterPro" id="IPR000253">
    <property type="entry name" value="FHA_dom"/>
</dbReference>
<dbReference type="EMBL" id="JAHHGZ010000044">
    <property type="protein sequence ID" value="MBW4671407.1"/>
    <property type="molecule type" value="Genomic_DNA"/>
</dbReference>
<dbReference type="Gene3D" id="1.20.1250.20">
    <property type="entry name" value="MFS general substrate transporter like domains"/>
    <property type="match status" value="1"/>
</dbReference>
<dbReference type="Pfam" id="PF07690">
    <property type="entry name" value="MFS_1"/>
    <property type="match status" value="1"/>
</dbReference>
<protein>
    <submittedName>
        <fullName evidence="9">MFS transporter</fullName>
    </submittedName>
</protein>
<dbReference type="GO" id="GO:0005886">
    <property type="term" value="C:plasma membrane"/>
    <property type="evidence" value="ECO:0007669"/>
    <property type="project" value="UniProtKB-SubCell"/>
</dbReference>
<name>A0A951QV14_9CYAN</name>
<dbReference type="InterPro" id="IPR050189">
    <property type="entry name" value="MFS_Efflux_Transporters"/>
</dbReference>
<sequence>MNQSTMNTQLKSPANIFKSTNFYIINAITLIAILGGTMLNPSLPTIQKFFQVSTEQVSLVSTFFQVPGAIITPIFGILADTLGRKQILIPSLVLFSLGGAFSGVAQTFQGLLGWRLVQGVGTASLESLVYTIIADLYTGKQLPMIMGFNAALIGMGSALFPLLGGFLATFNWRYSLMASLIAIPLALFIFKGLKLPKRQNNPDNLEFKSYVRTTWNSINNRHVFGLLFAGMSLFMLQLGTCLTYIPIFAGNTYNTSDSFNGILLAVMSVALAAIASRLGMLVRHFSEIKLIKIAFVLFAVGSLIIPLINNVWLLFVPAIILGAAFGMSFPSSQSLLAGLSAQESRAGFMAVNSTVQSWGQTLGPLLGAGIDLIWGTRTVFYASAVFAIFSLVVFHVLLTPNKHEFTTAPTLQRSFAGQIETGAKPLAAPTILQKPVVQLFHVQTNRTIELPEDFSVVHLGKPNEKMPPEVDISDFPDSGVASRIHAQIRFDQNEYYIQDMGSSNGTYINKYPLLPGIWYKLKPGLSFSLGRRDLMTFIFQVS</sequence>
<dbReference type="CDD" id="cd00060">
    <property type="entry name" value="FHA"/>
    <property type="match status" value="1"/>
</dbReference>
<keyword evidence="3 6" id="KW-0812">Transmembrane</keyword>
<evidence type="ECO:0000256" key="5">
    <source>
        <dbReference type="ARBA" id="ARBA00023136"/>
    </source>
</evidence>
<dbReference type="PROSITE" id="PS50006">
    <property type="entry name" value="FHA_DOMAIN"/>
    <property type="match status" value="1"/>
</dbReference>
<accession>A0A951QV14</accession>
<dbReference type="GO" id="GO:0022857">
    <property type="term" value="F:transmembrane transporter activity"/>
    <property type="evidence" value="ECO:0007669"/>
    <property type="project" value="InterPro"/>
</dbReference>
<evidence type="ECO:0000256" key="1">
    <source>
        <dbReference type="ARBA" id="ARBA00004651"/>
    </source>
</evidence>
<keyword evidence="5 6" id="KW-0472">Membrane</keyword>
<evidence type="ECO:0000313" key="9">
    <source>
        <dbReference type="EMBL" id="MBW4671407.1"/>
    </source>
</evidence>
<feature type="transmembrane region" description="Helical" evidence="6">
    <location>
        <begin position="379"/>
        <end position="398"/>
    </location>
</feature>
<feature type="transmembrane region" description="Helical" evidence="6">
    <location>
        <begin position="259"/>
        <end position="278"/>
    </location>
</feature>
<dbReference type="PRINTS" id="PR01036">
    <property type="entry name" value="TCRTETB"/>
</dbReference>
<dbReference type="InterPro" id="IPR020846">
    <property type="entry name" value="MFS_dom"/>
</dbReference>
<reference evidence="9" key="2">
    <citation type="journal article" date="2022" name="Microbiol. Resour. Announc.">
        <title>Metagenome Sequencing to Explore Phylogenomics of Terrestrial Cyanobacteria.</title>
        <authorList>
            <person name="Ward R.D."/>
            <person name="Stajich J.E."/>
            <person name="Johansen J.R."/>
            <person name="Huntemann M."/>
            <person name="Clum A."/>
            <person name="Foster B."/>
            <person name="Foster B."/>
            <person name="Roux S."/>
            <person name="Palaniappan K."/>
            <person name="Varghese N."/>
            <person name="Mukherjee S."/>
            <person name="Reddy T.B.K."/>
            <person name="Daum C."/>
            <person name="Copeland A."/>
            <person name="Chen I.A."/>
            <person name="Ivanova N.N."/>
            <person name="Kyrpides N.C."/>
            <person name="Shapiro N."/>
            <person name="Eloe-Fadrosh E.A."/>
            <person name="Pietrasiak N."/>
        </authorList>
    </citation>
    <scope>NUCLEOTIDE SEQUENCE</scope>
    <source>
        <strain evidence="9">GSE-NOS-MK-12-04C</strain>
    </source>
</reference>
<feature type="transmembrane region" description="Helical" evidence="6">
    <location>
        <begin position="87"/>
        <end position="108"/>
    </location>
</feature>
<feature type="transmembrane region" description="Helical" evidence="6">
    <location>
        <begin position="290"/>
        <end position="308"/>
    </location>
</feature>
<evidence type="ECO:0000313" key="10">
    <source>
        <dbReference type="Proteomes" id="UP000729701"/>
    </source>
</evidence>
<feature type="transmembrane region" description="Helical" evidence="6">
    <location>
        <begin position="21"/>
        <end position="39"/>
    </location>
</feature>
<dbReference type="InterPro" id="IPR011701">
    <property type="entry name" value="MFS"/>
</dbReference>
<feature type="domain" description="Major facilitator superfamily (MFS) profile" evidence="8">
    <location>
        <begin position="21"/>
        <end position="402"/>
    </location>
</feature>
<evidence type="ECO:0000256" key="2">
    <source>
        <dbReference type="ARBA" id="ARBA00022475"/>
    </source>
</evidence>
<feature type="transmembrane region" description="Helical" evidence="6">
    <location>
        <begin position="223"/>
        <end position="247"/>
    </location>
</feature>
<dbReference type="InterPro" id="IPR008984">
    <property type="entry name" value="SMAD_FHA_dom_sf"/>
</dbReference>
<gene>
    <name evidence="9" type="ORF">KME60_29295</name>
</gene>
<dbReference type="PANTHER" id="PTHR43124:SF3">
    <property type="entry name" value="CHLORAMPHENICOL EFFLUX PUMP RV0191"/>
    <property type="match status" value="1"/>
</dbReference>
<feature type="transmembrane region" description="Helical" evidence="6">
    <location>
        <begin position="114"/>
        <end position="133"/>
    </location>
</feature>
<feature type="transmembrane region" description="Helical" evidence="6">
    <location>
        <begin position="172"/>
        <end position="190"/>
    </location>
</feature>
<evidence type="ECO:0000256" key="6">
    <source>
        <dbReference type="SAM" id="Phobius"/>
    </source>
</evidence>
<feature type="transmembrane region" description="Helical" evidence="6">
    <location>
        <begin position="59"/>
        <end position="80"/>
    </location>
</feature>
<comment type="subcellular location">
    <subcellularLocation>
        <location evidence="1">Cell membrane</location>
        <topology evidence="1">Multi-pass membrane protein</topology>
    </subcellularLocation>
</comment>
<dbReference type="InterPro" id="IPR036259">
    <property type="entry name" value="MFS_trans_sf"/>
</dbReference>
<feature type="transmembrane region" description="Helical" evidence="6">
    <location>
        <begin position="145"/>
        <end position="166"/>
    </location>
</feature>
<comment type="caution">
    <text evidence="9">The sequence shown here is derived from an EMBL/GenBank/DDBJ whole genome shotgun (WGS) entry which is preliminary data.</text>
</comment>
<proteinExistence type="predicted"/>
<dbReference type="AlphaFoldDB" id="A0A951QV14"/>
<dbReference type="SUPFAM" id="SSF103473">
    <property type="entry name" value="MFS general substrate transporter"/>
    <property type="match status" value="1"/>
</dbReference>
<reference evidence="9" key="1">
    <citation type="submission" date="2021-05" db="EMBL/GenBank/DDBJ databases">
        <authorList>
            <person name="Pietrasiak N."/>
            <person name="Ward R."/>
            <person name="Stajich J.E."/>
            <person name="Kurbessoian T."/>
        </authorList>
    </citation>
    <scope>NUCLEOTIDE SEQUENCE</scope>
    <source>
        <strain evidence="9">GSE-NOS-MK-12-04C</strain>
    </source>
</reference>
<dbReference type="Gene3D" id="2.60.200.20">
    <property type="match status" value="1"/>
</dbReference>
<dbReference type="SUPFAM" id="SSF49879">
    <property type="entry name" value="SMAD/FHA domain"/>
    <property type="match status" value="1"/>
</dbReference>
<evidence type="ECO:0000259" key="8">
    <source>
        <dbReference type="PROSITE" id="PS50850"/>
    </source>
</evidence>
<dbReference type="CDD" id="cd17474">
    <property type="entry name" value="MFS_YfmO_like"/>
    <property type="match status" value="1"/>
</dbReference>